<dbReference type="CDD" id="cd11336">
    <property type="entry name" value="AmyAc_MTSase"/>
    <property type="match status" value="1"/>
</dbReference>
<evidence type="ECO:0000313" key="3">
    <source>
        <dbReference type="Proteomes" id="UP000597341"/>
    </source>
</evidence>
<dbReference type="SMART" id="SM00642">
    <property type="entry name" value="Aamy"/>
    <property type="match status" value="1"/>
</dbReference>
<protein>
    <submittedName>
        <fullName evidence="2">Malto-oligosyltrehalose synthase</fullName>
    </submittedName>
</protein>
<dbReference type="InterPro" id="IPR012767">
    <property type="entry name" value="Trehalose_TreY"/>
</dbReference>
<name>A0ABQ3HJG4_9ACTN</name>
<reference evidence="3" key="1">
    <citation type="journal article" date="2019" name="Int. J. Syst. Evol. Microbiol.">
        <title>The Global Catalogue of Microorganisms (GCM) 10K type strain sequencing project: providing services to taxonomists for standard genome sequencing and annotation.</title>
        <authorList>
            <consortium name="The Broad Institute Genomics Platform"/>
            <consortium name="The Broad Institute Genome Sequencing Center for Infectious Disease"/>
            <person name="Wu L."/>
            <person name="Ma J."/>
        </authorList>
    </citation>
    <scope>NUCLEOTIDE SEQUENCE [LARGE SCALE GENOMIC DNA]</scope>
    <source>
        <strain evidence="3">CGMCC 1.12791</strain>
    </source>
</reference>
<comment type="caution">
    <text evidence="2">The sequence shown here is derived from an EMBL/GenBank/DDBJ whole genome shotgun (WGS) entry which is preliminary data.</text>
</comment>
<dbReference type="InterPro" id="IPR017853">
    <property type="entry name" value="GH"/>
</dbReference>
<dbReference type="InterPro" id="IPR006047">
    <property type="entry name" value="GH13_cat_dom"/>
</dbReference>
<dbReference type="Proteomes" id="UP000597341">
    <property type="component" value="Unassembled WGS sequence"/>
</dbReference>
<evidence type="ECO:0000313" key="2">
    <source>
        <dbReference type="EMBL" id="GHE17818.1"/>
    </source>
</evidence>
<dbReference type="Gene3D" id="3.30.1590.10">
    <property type="entry name" value="Maltooligosyl trehalose synthase, domain 2"/>
    <property type="match status" value="1"/>
</dbReference>
<dbReference type="PANTHER" id="PTHR10357">
    <property type="entry name" value="ALPHA-AMYLASE FAMILY MEMBER"/>
    <property type="match status" value="1"/>
</dbReference>
<sequence length="773" mass="85105">MKHRASTARTPHSTYRLQVSPDFDLYAAARVLPYLHDLGVDWVYLSPLLASEPGSTHGYDVVAFDHVDPERGGEEGLAALSAEARRLGMGVLVDIVPNHVGVATPAEDPWWWDVLKLGRESEHAAAFDVDWAAGDGRILIPVVGDDDEGSIRIVRSGSGEGEVRYHDQRFPMAPGTSTLEEQHYELVSWRAADEDLNYRRFFAVNTLAAVRVEDPEVFAETHVEIKRWFDEGLVDGLRVDHPDGLRDPKRYLDDLAALTGGAYVLVEKILEPGEHLPADWATAGTTGYDALALVDRVLTDPAGEEPLTALEDRLRGDGVDWERMVHDNKRAVADGILHSEVRRITRELERVLHARDEVADEDAVADAVAELLACFPVYRSYLPEGRDHLDQAFARARAERPDLADTYAVIEPVLHDEWSQPARRFQQTSGMVMAKGVEDCSFYRWSRLTSLNEVGGDPSIFAIGVDAFHDAMAARQRDWPDAMVTLSTHDTKRGEDVRARITVLAEEPGHWEEALGELLRLAPVPDYGFASLLWQAVLGAVWDWETPDHLPDLRERLHGYAEKAMREAGDRTTWTAPDEAYESKVHAAVDAVFESEEVRAVLTGLAARIDEPAQANSLAAKVLAITMPGVPDVYQGSELWETSLVDPDNRRPVDFDHRAAVLAGTEEDDAATKLHVTCTALTLRREQPGLFTTYAPVHATGTAAAHVVAFDRGGAVTVATRLPVGLAAAGGWGDTLLDLPEGPWHDLLTGLDTDGRLADLLAVHPVALLVRKD</sequence>
<dbReference type="PANTHER" id="PTHR10357:SF216">
    <property type="entry name" value="MALTOOLIGOSYL TREHALOSE SYNTHASE-RELATED"/>
    <property type="match status" value="1"/>
</dbReference>
<dbReference type="Pfam" id="PF00128">
    <property type="entry name" value="Alpha-amylase"/>
    <property type="match status" value="1"/>
</dbReference>
<evidence type="ECO:0000259" key="1">
    <source>
        <dbReference type="SMART" id="SM00642"/>
    </source>
</evidence>
<proteinExistence type="predicted"/>
<dbReference type="Gene3D" id="1.10.150.200">
    <property type="entry name" value="Maltooligosyl trehalose synthase, domain 3"/>
    <property type="match status" value="1"/>
</dbReference>
<accession>A0ABQ3HJG4</accession>
<dbReference type="RefSeq" id="WP_191279754.1">
    <property type="nucleotide sequence ID" value="NZ_BNAD01000006.1"/>
</dbReference>
<dbReference type="InterPro" id="IPR013797">
    <property type="entry name" value="Maltooligo_trehalose_synth_4"/>
</dbReference>
<dbReference type="SUPFAM" id="SSF51445">
    <property type="entry name" value="(Trans)glycosidases"/>
    <property type="match status" value="1"/>
</dbReference>
<dbReference type="Gene3D" id="3.20.20.80">
    <property type="entry name" value="Glycosidases"/>
    <property type="match status" value="1"/>
</dbReference>
<dbReference type="Gene3D" id="1.10.10.470">
    <property type="entry name" value="Maltooligosyl trehalose synthase, domain 4"/>
    <property type="match status" value="1"/>
</dbReference>
<feature type="domain" description="Glycosyl hydrolase family 13 catalytic" evidence="1">
    <location>
        <begin position="18"/>
        <end position="400"/>
    </location>
</feature>
<gene>
    <name evidence="2" type="primary">treY</name>
    <name evidence="2" type="ORF">GCM10011376_24280</name>
</gene>
<organism evidence="2 3">
    <name type="scientific">Nocardioides flavus</name>
    <name type="common">ex Wang et al. 2016</name>
    <dbReference type="NCBI Taxonomy" id="2058780"/>
    <lineage>
        <taxon>Bacteria</taxon>
        <taxon>Bacillati</taxon>
        <taxon>Actinomycetota</taxon>
        <taxon>Actinomycetes</taxon>
        <taxon>Propionibacteriales</taxon>
        <taxon>Nocardioidaceae</taxon>
        <taxon>Nocardioides</taxon>
    </lineage>
</organism>
<keyword evidence="3" id="KW-1185">Reference proteome</keyword>
<dbReference type="EMBL" id="BNAD01000006">
    <property type="protein sequence ID" value="GHE17818.1"/>
    <property type="molecule type" value="Genomic_DNA"/>
</dbReference>
<dbReference type="NCBIfam" id="TIGR02401">
    <property type="entry name" value="trehalose_TreY"/>
    <property type="match status" value="1"/>
</dbReference>